<keyword evidence="2" id="KW-1185">Reference proteome</keyword>
<accession>A0A1H9VHS3</accession>
<dbReference type="STRING" id="65499.SAMN04488000_118128"/>
<dbReference type="Proteomes" id="UP000199503">
    <property type="component" value="Unassembled WGS sequence"/>
</dbReference>
<evidence type="ECO:0000313" key="1">
    <source>
        <dbReference type="EMBL" id="SES21129.1"/>
    </source>
</evidence>
<protein>
    <submittedName>
        <fullName evidence="1">Uncharacterized protein</fullName>
    </submittedName>
</protein>
<dbReference type="AlphaFoldDB" id="A0A1H9VHS3"/>
<proteinExistence type="predicted"/>
<sequence>MPDRYVARDSAELVGVRVTATTVAGTAVNPTGYTVTVAVVPESTVTPTSGDYKVATWQTGARGTFAVLLVGPGSSVGTLAPGNYKLWAKVSASPETPVVKSPDRLVIY</sequence>
<dbReference type="OrthoDB" id="3542877at2"/>
<dbReference type="RefSeq" id="WP_089923097.1">
    <property type="nucleotide sequence ID" value="NZ_FOFV01000018.1"/>
</dbReference>
<organism evidence="1 2">
    <name type="scientific">Lentzea albida</name>
    <dbReference type="NCBI Taxonomy" id="65499"/>
    <lineage>
        <taxon>Bacteria</taxon>
        <taxon>Bacillati</taxon>
        <taxon>Actinomycetota</taxon>
        <taxon>Actinomycetes</taxon>
        <taxon>Pseudonocardiales</taxon>
        <taxon>Pseudonocardiaceae</taxon>
        <taxon>Lentzea</taxon>
    </lineage>
</organism>
<dbReference type="EMBL" id="FOFV01000018">
    <property type="protein sequence ID" value="SES21129.1"/>
    <property type="molecule type" value="Genomic_DNA"/>
</dbReference>
<evidence type="ECO:0000313" key="2">
    <source>
        <dbReference type="Proteomes" id="UP000199503"/>
    </source>
</evidence>
<name>A0A1H9VHS3_9PSEU</name>
<reference evidence="2" key="1">
    <citation type="submission" date="2016-10" db="EMBL/GenBank/DDBJ databases">
        <authorList>
            <person name="Varghese N."/>
            <person name="Submissions S."/>
        </authorList>
    </citation>
    <scope>NUCLEOTIDE SEQUENCE [LARGE SCALE GENOMIC DNA]</scope>
    <source>
        <strain evidence="2">DSM 44437</strain>
    </source>
</reference>
<gene>
    <name evidence="1" type="ORF">SAMN04488000_118128</name>
</gene>